<sequence>MSIAIRCLCSILIAGLPLGCVVVSNGSSSSGDDTPDTDNPSPDVPDPDTDVPDEDDDPNPDPAACDPSIPSGWRSIPSSLAVGFGDEPYDRMIRVNAWTGTEALIFSYTKAVAFSPATNTWRQLSSPTAHFNGAWAWSGDTLFVDGAEDGSTEPAWYAYHPDTDTWDTFPQAPSVEYGGYSAVWSTTTHELIVWGGYEEPNTVDDPYPLSNGGAAYDPATGTWRVLGPSPLSGRGYHSAIWNGSRMIVYGGSEGEAAPLADGAAYDPVTDTWTTIATPNLVPRANARKFIGDPSGSDAIFWGGDIGPCGHCFPQEPVDGGIYDAATDSWTLIPSMDQSPLGAERSGAAVWEAAGKLWILGGSGGEDGPFGPFDDGVTYDLASGTWSTIPGGHLLGSRRGAIAVWTGCEAILYGGLDSSSSLKTDGAIYRP</sequence>
<proteinExistence type="predicted"/>
<feature type="chain" id="PRO_5001496254" evidence="4">
    <location>
        <begin position="20"/>
        <end position="430"/>
    </location>
</feature>
<feature type="signal peptide" evidence="4">
    <location>
        <begin position="1"/>
        <end position="19"/>
    </location>
</feature>
<keyword evidence="6" id="KW-1185">Reference proteome</keyword>
<dbReference type="EMBL" id="ASRX01000052">
    <property type="protein sequence ID" value="EYF03022.1"/>
    <property type="molecule type" value="Genomic_DNA"/>
</dbReference>
<accession>A0A017T223</accession>
<evidence type="ECO:0000256" key="4">
    <source>
        <dbReference type="SAM" id="SignalP"/>
    </source>
</evidence>
<keyword evidence="4" id="KW-0732">Signal</keyword>
<dbReference type="Proteomes" id="UP000019678">
    <property type="component" value="Unassembled WGS sequence"/>
</dbReference>
<evidence type="ECO:0000256" key="3">
    <source>
        <dbReference type="SAM" id="MobiDB-lite"/>
    </source>
</evidence>
<keyword evidence="1" id="KW-0880">Kelch repeat</keyword>
<dbReference type="PANTHER" id="PTHR45632:SF3">
    <property type="entry name" value="KELCH-LIKE PROTEIN 32"/>
    <property type="match status" value="1"/>
</dbReference>
<dbReference type="PANTHER" id="PTHR45632">
    <property type="entry name" value="LD33804P"/>
    <property type="match status" value="1"/>
</dbReference>
<dbReference type="InterPro" id="IPR015915">
    <property type="entry name" value="Kelch-typ_b-propeller"/>
</dbReference>
<dbReference type="RefSeq" id="WP_081865351.1">
    <property type="nucleotide sequence ID" value="NZ_ASRX01000052.1"/>
</dbReference>
<evidence type="ECO:0000313" key="6">
    <source>
        <dbReference type="Proteomes" id="UP000019678"/>
    </source>
</evidence>
<dbReference type="OrthoDB" id="5524970at2"/>
<dbReference type="eggNOG" id="COG3055">
    <property type="taxonomic scope" value="Bacteria"/>
</dbReference>
<dbReference type="Pfam" id="PF24681">
    <property type="entry name" value="Kelch_KLHDC2_KLHL20_DRC7"/>
    <property type="match status" value="1"/>
</dbReference>
<organism evidence="5 6">
    <name type="scientific">Chondromyces apiculatus DSM 436</name>
    <dbReference type="NCBI Taxonomy" id="1192034"/>
    <lineage>
        <taxon>Bacteria</taxon>
        <taxon>Pseudomonadati</taxon>
        <taxon>Myxococcota</taxon>
        <taxon>Polyangia</taxon>
        <taxon>Polyangiales</taxon>
        <taxon>Polyangiaceae</taxon>
        <taxon>Chondromyces</taxon>
    </lineage>
</organism>
<dbReference type="SUPFAM" id="SSF117281">
    <property type="entry name" value="Kelch motif"/>
    <property type="match status" value="2"/>
</dbReference>
<dbReference type="STRING" id="1192034.CAP_6285"/>
<comment type="caution">
    <text evidence="5">The sequence shown here is derived from an EMBL/GenBank/DDBJ whole genome shotgun (WGS) entry which is preliminary data.</text>
</comment>
<dbReference type="AlphaFoldDB" id="A0A017T223"/>
<keyword evidence="2" id="KW-0677">Repeat</keyword>
<name>A0A017T223_9BACT</name>
<evidence type="ECO:0000256" key="2">
    <source>
        <dbReference type="ARBA" id="ARBA00022737"/>
    </source>
</evidence>
<gene>
    <name evidence="5" type="ORF">CAP_6285</name>
</gene>
<feature type="region of interest" description="Disordered" evidence="3">
    <location>
        <begin position="26"/>
        <end position="72"/>
    </location>
</feature>
<feature type="compositionally biased region" description="Low complexity" evidence="3">
    <location>
        <begin position="26"/>
        <end position="41"/>
    </location>
</feature>
<evidence type="ECO:0000313" key="5">
    <source>
        <dbReference type="EMBL" id="EYF03022.1"/>
    </source>
</evidence>
<reference evidence="5 6" key="1">
    <citation type="submission" date="2013-05" db="EMBL/GenBank/DDBJ databases">
        <title>Genome assembly of Chondromyces apiculatus DSM 436.</title>
        <authorList>
            <person name="Sharma G."/>
            <person name="Khatri I."/>
            <person name="Kaur C."/>
            <person name="Mayilraj S."/>
            <person name="Subramanian S."/>
        </authorList>
    </citation>
    <scope>NUCLEOTIDE SEQUENCE [LARGE SCALE GENOMIC DNA]</scope>
    <source>
        <strain evidence="5 6">DSM 436</strain>
    </source>
</reference>
<protein>
    <submittedName>
        <fullName evidence="5">Peptidase S8 and S53, subtilisin, kexin, sedolisin</fullName>
    </submittedName>
</protein>
<feature type="compositionally biased region" description="Acidic residues" evidence="3">
    <location>
        <begin position="45"/>
        <end position="59"/>
    </location>
</feature>
<dbReference type="Gene3D" id="2.120.10.80">
    <property type="entry name" value="Kelch-type beta propeller"/>
    <property type="match status" value="2"/>
</dbReference>
<evidence type="ECO:0000256" key="1">
    <source>
        <dbReference type="ARBA" id="ARBA00022441"/>
    </source>
</evidence>